<evidence type="ECO:0000313" key="1">
    <source>
        <dbReference type="EMBL" id="CAK9314041.1"/>
    </source>
</evidence>
<evidence type="ECO:0000313" key="2">
    <source>
        <dbReference type="Proteomes" id="UP001642487"/>
    </source>
</evidence>
<name>A0ABP0Y0T5_9ROSI</name>
<protein>
    <submittedName>
        <fullName evidence="1">Uncharacterized protein</fullName>
    </submittedName>
</protein>
<gene>
    <name evidence="1" type="ORF">CITCOLO1_LOCUS5782</name>
</gene>
<keyword evidence="2" id="KW-1185">Reference proteome</keyword>
<organism evidence="1 2">
    <name type="scientific">Citrullus colocynthis</name>
    <name type="common">colocynth</name>
    <dbReference type="NCBI Taxonomy" id="252529"/>
    <lineage>
        <taxon>Eukaryota</taxon>
        <taxon>Viridiplantae</taxon>
        <taxon>Streptophyta</taxon>
        <taxon>Embryophyta</taxon>
        <taxon>Tracheophyta</taxon>
        <taxon>Spermatophyta</taxon>
        <taxon>Magnoliopsida</taxon>
        <taxon>eudicotyledons</taxon>
        <taxon>Gunneridae</taxon>
        <taxon>Pentapetalae</taxon>
        <taxon>rosids</taxon>
        <taxon>fabids</taxon>
        <taxon>Cucurbitales</taxon>
        <taxon>Cucurbitaceae</taxon>
        <taxon>Benincaseae</taxon>
        <taxon>Citrullus</taxon>
    </lineage>
</organism>
<dbReference type="Proteomes" id="UP001642487">
    <property type="component" value="Chromosome 11"/>
</dbReference>
<proteinExistence type="predicted"/>
<reference evidence="1 2" key="1">
    <citation type="submission" date="2024-03" db="EMBL/GenBank/DDBJ databases">
        <authorList>
            <person name="Gkanogiannis A."/>
            <person name="Becerra Lopez-Lavalle L."/>
        </authorList>
    </citation>
    <scope>NUCLEOTIDE SEQUENCE [LARGE SCALE GENOMIC DNA]</scope>
</reference>
<accession>A0ABP0Y0T5</accession>
<sequence length="66" mass="7118">MGFIRLSSLSLATDRSGIVGITWVSLSVTQYHSDIVGIAQVLSMSLDIARVSSVSLIFSRKISFLS</sequence>
<feature type="non-terminal residue" evidence="1">
    <location>
        <position position="66"/>
    </location>
</feature>
<dbReference type="EMBL" id="OZ021745">
    <property type="protein sequence ID" value="CAK9314041.1"/>
    <property type="molecule type" value="Genomic_DNA"/>
</dbReference>